<feature type="binding site" evidence="12">
    <location>
        <position position="491"/>
    </location>
    <ligand>
        <name>Zn(2+)</name>
        <dbReference type="ChEBI" id="CHEBI:29105"/>
        <label>2</label>
    </ligand>
</feature>
<dbReference type="Pfam" id="PF18319">
    <property type="entry name" value="Zn_ribbon_PriA"/>
    <property type="match status" value="1"/>
</dbReference>
<evidence type="ECO:0000256" key="9">
    <source>
        <dbReference type="ARBA" id="ARBA00023125"/>
    </source>
</evidence>
<dbReference type="InterPro" id="IPR011545">
    <property type="entry name" value="DEAD/DEAH_box_helicase_dom"/>
</dbReference>
<dbReference type="Pfam" id="PF17764">
    <property type="entry name" value="PriA_3primeBD"/>
    <property type="match status" value="1"/>
</dbReference>
<feature type="binding site" evidence="12">
    <location>
        <position position="473"/>
    </location>
    <ligand>
        <name>Zn(2+)</name>
        <dbReference type="ChEBI" id="CHEBI:29105"/>
        <label>2</label>
    </ligand>
</feature>
<feature type="binding site" evidence="12">
    <location>
        <position position="507"/>
    </location>
    <ligand>
        <name>Zn(2+)</name>
        <dbReference type="ChEBI" id="CHEBI:29105"/>
        <label>1</label>
    </ligand>
</feature>
<keyword evidence="2 12" id="KW-0235">DNA replication</keyword>
<evidence type="ECO:0000256" key="6">
    <source>
        <dbReference type="ARBA" id="ARBA00022806"/>
    </source>
</evidence>
<dbReference type="Pfam" id="PF00271">
    <property type="entry name" value="Helicase_C"/>
    <property type="match status" value="1"/>
</dbReference>
<dbReference type="InterPro" id="IPR041222">
    <property type="entry name" value="PriA_3primeBD"/>
</dbReference>
<evidence type="ECO:0000256" key="11">
    <source>
        <dbReference type="ARBA" id="ARBA00048988"/>
    </source>
</evidence>
<comment type="subunit">
    <text evidence="12">Component of the replication restart primosome.</text>
</comment>
<comment type="catalytic activity">
    <reaction evidence="11 12">
        <text>ATP + H2O = ADP + phosphate + H(+)</text>
        <dbReference type="Rhea" id="RHEA:13065"/>
        <dbReference type="ChEBI" id="CHEBI:15377"/>
        <dbReference type="ChEBI" id="CHEBI:15378"/>
        <dbReference type="ChEBI" id="CHEBI:30616"/>
        <dbReference type="ChEBI" id="CHEBI:43474"/>
        <dbReference type="ChEBI" id="CHEBI:456216"/>
        <dbReference type="EC" id="5.6.2.4"/>
    </reaction>
</comment>
<feature type="binding site" evidence="12">
    <location>
        <position position="504"/>
    </location>
    <ligand>
        <name>Zn(2+)</name>
        <dbReference type="ChEBI" id="CHEBI:29105"/>
        <label>1</label>
    </ligand>
</feature>
<protein>
    <recommendedName>
        <fullName evidence="12">Replication restart protein PriA</fullName>
    </recommendedName>
    <alternativeName>
        <fullName evidence="12">ATP-dependent DNA helicase PriA</fullName>
        <ecNumber evidence="12">5.6.2.4</ecNumber>
    </alternativeName>
    <alternativeName>
        <fullName evidence="12">DNA 3'-5' helicase PriA</fullName>
    </alternativeName>
</protein>
<dbReference type="EMBL" id="UZWE01000019">
    <property type="protein sequence ID" value="VDS07365.1"/>
    <property type="molecule type" value="Genomic_DNA"/>
</dbReference>
<gene>
    <name evidence="12 14" type="primary">priA</name>
    <name evidence="14" type="ORF">PARHAE_00541</name>
</gene>
<keyword evidence="10 12" id="KW-0413">Isomerase</keyword>
<dbReference type="PANTHER" id="PTHR30580">
    <property type="entry name" value="PRIMOSOMAL PROTEIN N"/>
    <property type="match status" value="1"/>
</dbReference>
<dbReference type="GO" id="GO:0006302">
    <property type="term" value="P:double-strand break repair"/>
    <property type="evidence" value="ECO:0007669"/>
    <property type="project" value="InterPro"/>
</dbReference>
<reference evidence="14 15" key="1">
    <citation type="submission" date="2018-12" db="EMBL/GenBank/DDBJ databases">
        <authorList>
            <person name="Criscuolo A."/>
        </authorList>
    </citation>
    <scope>NUCLEOTIDE SEQUENCE [LARGE SCALE GENOMIC DNA]</scope>
    <source>
        <strain evidence="14">ACIP1116241</strain>
    </source>
</reference>
<comment type="similarity">
    <text evidence="12">Belongs to the helicase family. PriA subfamily.</text>
</comment>
<dbReference type="InterPro" id="IPR041236">
    <property type="entry name" value="PriA_C"/>
</dbReference>
<evidence type="ECO:0000256" key="10">
    <source>
        <dbReference type="ARBA" id="ARBA00023235"/>
    </source>
</evidence>
<evidence type="ECO:0000256" key="4">
    <source>
        <dbReference type="ARBA" id="ARBA00022741"/>
    </source>
</evidence>
<keyword evidence="9 12" id="KW-0238">DNA-binding</keyword>
<feature type="binding site" evidence="12">
    <location>
        <position position="476"/>
    </location>
    <ligand>
        <name>Zn(2+)</name>
        <dbReference type="ChEBI" id="CHEBI:29105"/>
        <label>2</label>
    </ligand>
</feature>
<keyword evidence="8 12" id="KW-0067">ATP-binding</keyword>
<dbReference type="GO" id="GO:0006270">
    <property type="term" value="P:DNA replication initiation"/>
    <property type="evidence" value="ECO:0007669"/>
    <property type="project" value="TreeGrafter"/>
</dbReference>
<keyword evidence="15" id="KW-1185">Reference proteome</keyword>
<evidence type="ECO:0000313" key="15">
    <source>
        <dbReference type="Proteomes" id="UP000270743"/>
    </source>
</evidence>
<dbReference type="InterPro" id="IPR001650">
    <property type="entry name" value="Helicase_C-like"/>
</dbReference>
<keyword evidence="4 12" id="KW-0547">Nucleotide-binding</keyword>
<dbReference type="GO" id="GO:0043138">
    <property type="term" value="F:3'-5' DNA helicase activity"/>
    <property type="evidence" value="ECO:0007669"/>
    <property type="project" value="UniProtKB-EC"/>
</dbReference>
<dbReference type="PROSITE" id="PS51192">
    <property type="entry name" value="HELICASE_ATP_BIND_1"/>
    <property type="match status" value="1"/>
</dbReference>
<dbReference type="InterPro" id="IPR040498">
    <property type="entry name" value="PriA_CRR"/>
</dbReference>
<feature type="binding site" evidence="12">
    <location>
        <position position="467"/>
    </location>
    <ligand>
        <name>Zn(2+)</name>
        <dbReference type="ChEBI" id="CHEBI:29105"/>
        <label>1</label>
    </ligand>
</feature>
<dbReference type="InterPro" id="IPR042115">
    <property type="entry name" value="PriA_3primeBD_sf"/>
</dbReference>
<evidence type="ECO:0000256" key="5">
    <source>
        <dbReference type="ARBA" id="ARBA00022801"/>
    </source>
</evidence>
<feature type="binding site" evidence="12">
    <location>
        <position position="494"/>
    </location>
    <ligand>
        <name>Zn(2+)</name>
        <dbReference type="ChEBI" id="CHEBI:29105"/>
        <label>2</label>
    </ligand>
</feature>
<dbReference type="InterPro" id="IPR014001">
    <property type="entry name" value="Helicase_ATP-bd"/>
</dbReference>
<evidence type="ECO:0000256" key="1">
    <source>
        <dbReference type="ARBA" id="ARBA00022515"/>
    </source>
</evidence>
<dbReference type="Gene3D" id="3.40.50.300">
    <property type="entry name" value="P-loop containing nucleotide triphosphate hydrolases"/>
    <property type="match status" value="2"/>
</dbReference>
<dbReference type="SMART" id="SM00490">
    <property type="entry name" value="HELICc"/>
    <property type="match status" value="1"/>
</dbReference>
<dbReference type="GO" id="GO:1990077">
    <property type="term" value="C:primosome complex"/>
    <property type="evidence" value="ECO:0007669"/>
    <property type="project" value="UniProtKB-UniRule"/>
</dbReference>
<evidence type="ECO:0000313" key="14">
    <source>
        <dbReference type="EMBL" id="VDS07365.1"/>
    </source>
</evidence>
<dbReference type="InterPro" id="IPR005259">
    <property type="entry name" value="PriA"/>
</dbReference>
<dbReference type="EC" id="5.6.2.4" evidence="12"/>
<evidence type="ECO:0000259" key="13">
    <source>
        <dbReference type="PROSITE" id="PS51192"/>
    </source>
</evidence>
<dbReference type="AlphaFoldDB" id="A0A3S4D9C7"/>
<keyword evidence="6 12" id="KW-0347">Helicase</keyword>
<evidence type="ECO:0000256" key="2">
    <source>
        <dbReference type="ARBA" id="ARBA00022705"/>
    </source>
</evidence>
<comment type="function">
    <text evidence="12">Initiates the restart of stalled replication forks, which reloads the replicative helicase on sites other than the origin of replication. Recognizes and binds to abandoned replication forks and remodels them to uncover a helicase loading site. Promotes assembly of the primosome at these replication forks.</text>
</comment>
<dbReference type="GO" id="GO:0005524">
    <property type="term" value="F:ATP binding"/>
    <property type="evidence" value="ECO:0007669"/>
    <property type="project" value="UniProtKB-UniRule"/>
</dbReference>
<feature type="domain" description="Helicase ATP-binding" evidence="13">
    <location>
        <begin position="237"/>
        <end position="403"/>
    </location>
</feature>
<keyword evidence="5 12" id="KW-0378">Hydrolase</keyword>
<dbReference type="SUPFAM" id="SSF52540">
    <property type="entry name" value="P-loop containing nucleoside triphosphate hydrolases"/>
    <property type="match status" value="2"/>
</dbReference>
<dbReference type="GO" id="GO:0006269">
    <property type="term" value="P:DNA replication, synthesis of primer"/>
    <property type="evidence" value="ECO:0007669"/>
    <property type="project" value="UniProtKB-KW"/>
</dbReference>
<dbReference type="HAMAP" id="MF_00983">
    <property type="entry name" value="PriA"/>
    <property type="match status" value="1"/>
</dbReference>
<keyword evidence="7 12" id="KW-0862">Zinc</keyword>
<dbReference type="Proteomes" id="UP000270743">
    <property type="component" value="Unassembled WGS sequence"/>
</dbReference>
<dbReference type="GO" id="GO:0006310">
    <property type="term" value="P:DNA recombination"/>
    <property type="evidence" value="ECO:0007669"/>
    <property type="project" value="InterPro"/>
</dbReference>
<organism evidence="14 15">
    <name type="scientific">Paracoccus haematequi</name>
    <dbReference type="NCBI Taxonomy" id="2491866"/>
    <lineage>
        <taxon>Bacteria</taxon>
        <taxon>Pseudomonadati</taxon>
        <taxon>Pseudomonadota</taxon>
        <taxon>Alphaproteobacteria</taxon>
        <taxon>Rhodobacterales</taxon>
        <taxon>Paracoccaceae</taxon>
        <taxon>Paracoccus</taxon>
    </lineage>
</organism>
<evidence type="ECO:0000256" key="7">
    <source>
        <dbReference type="ARBA" id="ARBA00022833"/>
    </source>
</evidence>
<dbReference type="GO" id="GO:0008270">
    <property type="term" value="F:zinc ion binding"/>
    <property type="evidence" value="ECO:0007669"/>
    <property type="project" value="UniProtKB-UniRule"/>
</dbReference>
<dbReference type="Pfam" id="PF00270">
    <property type="entry name" value="DEAD"/>
    <property type="match status" value="1"/>
</dbReference>
<dbReference type="GO" id="GO:0003677">
    <property type="term" value="F:DNA binding"/>
    <property type="evidence" value="ECO:0007669"/>
    <property type="project" value="UniProtKB-UniRule"/>
</dbReference>
<sequence>MIAQNPARRKGQGGLATGAGRGFIRAMKSPHAFFAARDRIAVLTVEPVGVLDYLAPEGGVAQGQLVLVPLGPRRVLGLVMGPGTGDFDLAKLRPVARVLDADPFDARFLEFLARAAEYTLTPLPLMLRMATRAPDLDQPPAARRVIVPGGAAPSRMTEARERVMQVVADHGGASFAASELAHLAGVGTAVVKGLVAAGTLAEIQAPRDLPYPRLDPARPGKPLDADQKAAADALRAALCSGGYGTTLLRGVTGSGKTEVYLEAVAECLRAGRQALVLLPEIALSAEFLDRVEARFGARPGEWHSGITRTERRRLWHMAGRGEVGLVVGARSALFLPFRDLGLIVVDEEHDSSYKQEDVVYYSARDMAVLRASINGAQVVLASATPSLESWVNAASGKYRRLDLRSRYGAAELPDMAAIDLRAEEMASGRWISPTLAGAVESRIARGEQSLLFLNRRGFAPVTVCRACGEQIACHQCDARMVEHRFQNRLVCHQCGETRPIPTACPSCKVEGKLAPIGPGVERIAEEVAARFPDAKATVLSSDLFQSARALKDTIAEIANGDTQIIIGTQIVAKGHNFPRLTLVGVVDADLGLQGADLRAAERSFQLMRQVAGRAGRVSGAAPGVALLQTHQPDHPVIRAILSGEDEAFWNAEAAGRQATGMPPFGRLAGIILSHPDLGVVSDFARHLAAHAAPLDEAGAQLWGPAPAPIARIRGRHRMRMLVHAPRQAPVQAAIAAWLAPHKPPANLRLSVDIDPQSFL</sequence>
<evidence type="ECO:0000256" key="8">
    <source>
        <dbReference type="ARBA" id="ARBA00022840"/>
    </source>
</evidence>
<dbReference type="GO" id="GO:0016887">
    <property type="term" value="F:ATP hydrolysis activity"/>
    <property type="evidence" value="ECO:0007669"/>
    <property type="project" value="RHEA"/>
</dbReference>
<comment type="catalytic activity">
    <reaction evidence="12">
        <text>Couples ATP hydrolysis with the unwinding of duplex DNA by translocating in the 3'-5' direction.</text>
        <dbReference type="EC" id="5.6.2.4"/>
    </reaction>
</comment>
<dbReference type="Gene3D" id="3.40.1440.60">
    <property type="entry name" value="PriA, 3(prime) DNA-binding domain"/>
    <property type="match status" value="1"/>
</dbReference>
<accession>A0A3S4D9C7</accession>
<proteinExistence type="inferred from homology"/>
<evidence type="ECO:0000256" key="12">
    <source>
        <dbReference type="HAMAP-Rule" id="MF_00983"/>
    </source>
</evidence>
<dbReference type="SMART" id="SM00487">
    <property type="entry name" value="DEXDc"/>
    <property type="match status" value="1"/>
</dbReference>
<dbReference type="FunFam" id="3.40.50.300:FF:000489">
    <property type="entry name" value="Primosome assembly protein PriA"/>
    <property type="match status" value="1"/>
</dbReference>
<dbReference type="Pfam" id="PF18074">
    <property type="entry name" value="PriA_C"/>
    <property type="match status" value="1"/>
</dbReference>
<dbReference type="CDD" id="cd17929">
    <property type="entry name" value="DEXHc_priA"/>
    <property type="match status" value="1"/>
</dbReference>
<keyword evidence="3 12" id="KW-0479">Metal-binding</keyword>
<feature type="binding site" evidence="12">
    <location>
        <position position="464"/>
    </location>
    <ligand>
        <name>Zn(2+)</name>
        <dbReference type="ChEBI" id="CHEBI:29105"/>
        <label>1</label>
    </ligand>
</feature>
<dbReference type="InterPro" id="IPR027417">
    <property type="entry name" value="P-loop_NTPase"/>
</dbReference>
<comment type="cofactor">
    <cofactor evidence="12">
        <name>Zn(2+)</name>
        <dbReference type="ChEBI" id="CHEBI:29105"/>
    </cofactor>
    <text evidence="12">Binds 2 zinc ions per subunit.</text>
</comment>
<keyword evidence="1 12" id="KW-0639">Primosome</keyword>
<dbReference type="NCBIfam" id="TIGR00595">
    <property type="entry name" value="priA"/>
    <property type="match status" value="1"/>
</dbReference>
<name>A0A3S4D9C7_9RHOB</name>
<dbReference type="NCBIfam" id="NF004070">
    <property type="entry name" value="PRK05580.2-2"/>
    <property type="match status" value="1"/>
</dbReference>
<evidence type="ECO:0000256" key="3">
    <source>
        <dbReference type="ARBA" id="ARBA00022723"/>
    </source>
</evidence>
<dbReference type="PANTHER" id="PTHR30580:SF0">
    <property type="entry name" value="PRIMOSOMAL PROTEIN N"/>
    <property type="match status" value="1"/>
</dbReference>